<sequence>MDAVPWHLHTSYLKSGWHGGSTYATVLPDVRQPRQLGQSGPAARIPEKELRPRSAGTRREQALDPRVQKVCRLLPLPRIQDISGMSVEAQGVFQEAAMASDERLAEALKNPDNQQIVANTIQRIRLSDLSWLSAEPLAKMADNMKQLRELNLRGTRADDKSLASIFAGCPKLEKLDISCCTLADVGGVQELLELRDFRASSCQAVTEDLVRSLSQLRWLEVVELSYTNGVTDQALVQMASGCRGLKHLALECCPRFADVGLLAITQANSGIQKLLLALNRISDDAASQAMSSLKRLRVLDLAGCHQLSRRLPDEISRQCEYLEDLSLASISMIRDDHVRRILLSCKRLRRLDLSGCKNLSVNPFLEVIPHARALRRLNLSLIQAITDQAVTAIYRASVAGDGGFDAAAIAAKLRADAAAAEAEEEGSEEASEEESGGEDENDNETKTPERTATYTMPLAQDLSAGDGAESLLVIDRFAQTLTNPTDLKDIIYVRRLEKGKKGKKKKKGAKTGKK</sequence>
<reference evidence="3" key="1">
    <citation type="submission" date="2023-08" db="EMBL/GenBank/DDBJ databases">
        <authorList>
            <person name="Chen Y."/>
            <person name="Shah S."/>
            <person name="Dougan E. K."/>
            <person name="Thang M."/>
            <person name="Chan C."/>
        </authorList>
    </citation>
    <scope>NUCLEOTIDE SEQUENCE</scope>
</reference>
<dbReference type="SMART" id="SM00367">
    <property type="entry name" value="LRR_CC"/>
    <property type="match status" value="7"/>
</dbReference>
<feature type="region of interest" description="Disordered" evidence="1">
    <location>
        <begin position="30"/>
        <end position="62"/>
    </location>
</feature>
<dbReference type="Proteomes" id="UP001178507">
    <property type="component" value="Unassembled WGS sequence"/>
</dbReference>
<dbReference type="Gene3D" id="3.80.10.10">
    <property type="entry name" value="Ribonuclease Inhibitor"/>
    <property type="match status" value="2"/>
</dbReference>
<dbReference type="EMBL" id="CAUJNA010000317">
    <property type="protein sequence ID" value="CAJ1375390.1"/>
    <property type="molecule type" value="Genomic_DNA"/>
</dbReference>
<gene>
    <name evidence="3" type="ORF">EVOR1521_LOCUS4677</name>
</gene>
<feature type="region of interest" description="Disordered" evidence="1">
    <location>
        <begin position="420"/>
        <end position="452"/>
    </location>
</feature>
<feature type="domain" description="F-box/LRR-repeat protein 15-like leucin rich repeat" evidence="2">
    <location>
        <begin position="140"/>
        <end position="377"/>
    </location>
</feature>
<dbReference type="AlphaFoldDB" id="A0AA36MPC7"/>
<proteinExistence type="predicted"/>
<dbReference type="Pfam" id="PF25372">
    <property type="entry name" value="DUF7885"/>
    <property type="match status" value="1"/>
</dbReference>
<dbReference type="PANTHER" id="PTHR13318">
    <property type="entry name" value="PARTNER OF PAIRED, ISOFORM B-RELATED"/>
    <property type="match status" value="1"/>
</dbReference>
<dbReference type="InterPro" id="IPR057207">
    <property type="entry name" value="FBXL15_LRR"/>
</dbReference>
<dbReference type="SUPFAM" id="SSF52047">
    <property type="entry name" value="RNI-like"/>
    <property type="match status" value="1"/>
</dbReference>
<evidence type="ECO:0000256" key="1">
    <source>
        <dbReference type="SAM" id="MobiDB-lite"/>
    </source>
</evidence>
<comment type="caution">
    <text evidence="3">The sequence shown here is derived from an EMBL/GenBank/DDBJ whole genome shotgun (WGS) entry which is preliminary data.</text>
</comment>
<dbReference type="GO" id="GO:0019005">
    <property type="term" value="C:SCF ubiquitin ligase complex"/>
    <property type="evidence" value="ECO:0007669"/>
    <property type="project" value="TreeGrafter"/>
</dbReference>
<dbReference type="GO" id="GO:0031146">
    <property type="term" value="P:SCF-dependent proteasomal ubiquitin-dependent protein catabolic process"/>
    <property type="evidence" value="ECO:0007669"/>
    <property type="project" value="TreeGrafter"/>
</dbReference>
<organism evidence="3 4">
    <name type="scientific">Effrenium voratum</name>
    <dbReference type="NCBI Taxonomy" id="2562239"/>
    <lineage>
        <taxon>Eukaryota</taxon>
        <taxon>Sar</taxon>
        <taxon>Alveolata</taxon>
        <taxon>Dinophyceae</taxon>
        <taxon>Suessiales</taxon>
        <taxon>Symbiodiniaceae</taxon>
        <taxon>Effrenium</taxon>
    </lineage>
</organism>
<feature type="compositionally biased region" description="Acidic residues" evidence="1">
    <location>
        <begin position="421"/>
        <end position="442"/>
    </location>
</feature>
<evidence type="ECO:0000259" key="2">
    <source>
        <dbReference type="Pfam" id="PF25372"/>
    </source>
</evidence>
<evidence type="ECO:0000313" key="3">
    <source>
        <dbReference type="EMBL" id="CAJ1375390.1"/>
    </source>
</evidence>
<keyword evidence="4" id="KW-1185">Reference proteome</keyword>
<dbReference type="InterPro" id="IPR032675">
    <property type="entry name" value="LRR_dom_sf"/>
</dbReference>
<accession>A0AA36MPC7</accession>
<dbReference type="InterPro" id="IPR006553">
    <property type="entry name" value="Leu-rich_rpt_Cys-con_subtyp"/>
</dbReference>
<protein>
    <recommendedName>
        <fullName evidence="2">F-box/LRR-repeat protein 15-like leucin rich repeat domain-containing protein</fullName>
    </recommendedName>
</protein>
<evidence type="ECO:0000313" key="4">
    <source>
        <dbReference type="Proteomes" id="UP001178507"/>
    </source>
</evidence>
<dbReference type="PANTHER" id="PTHR13318:SF95">
    <property type="entry name" value="F-BOX PROTEIN YLR352W"/>
    <property type="match status" value="1"/>
</dbReference>
<name>A0AA36MPC7_9DINO</name>
<feature type="compositionally biased region" description="Basic and acidic residues" evidence="1">
    <location>
        <begin position="45"/>
        <end position="62"/>
    </location>
</feature>